<feature type="compositionally biased region" description="Basic and acidic residues" evidence="1">
    <location>
        <begin position="35"/>
        <end position="50"/>
    </location>
</feature>
<evidence type="ECO:0000256" key="1">
    <source>
        <dbReference type="SAM" id="MobiDB-lite"/>
    </source>
</evidence>
<dbReference type="Proteomes" id="UP001190700">
    <property type="component" value="Unassembled WGS sequence"/>
</dbReference>
<reference evidence="2 3" key="1">
    <citation type="journal article" date="2015" name="Genome Biol. Evol.">
        <title>Comparative Genomics of a Bacterivorous Green Alga Reveals Evolutionary Causalities and Consequences of Phago-Mixotrophic Mode of Nutrition.</title>
        <authorList>
            <person name="Burns J.A."/>
            <person name="Paasch A."/>
            <person name="Narechania A."/>
            <person name="Kim E."/>
        </authorList>
    </citation>
    <scope>NUCLEOTIDE SEQUENCE [LARGE SCALE GENOMIC DNA]</scope>
    <source>
        <strain evidence="2 3">PLY_AMNH</strain>
    </source>
</reference>
<organism evidence="2 3">
    <name type="scientific">Cymbomonas tetramitiformis</name>
    <dbReference type="NCBI Taxonomy" id="36881"/>
    <lineage>
        <taxon>Eukaryota</taxon>
        <taxon>Viridiplantae</taxon>
        <taxon>Chlorophyta</taxon>
        <taxon>Pyramimonadophyceae</taxon>
        <taxon>Pyramimonadales</taxon>
        <taxon>Pyramimonadaceae</taxon>
        <taxon>Cymbomonas</taxon>
    </lineage>
</organism>
<proteinExistence type="predicted"/>
<sequence>MLREQGHACQLVTLTSAEMLAVLIDVEHKEFLYEKKSKPASERERRDRSKASKYPMEEGATYSTVLI</sequence>
<keyword evidence="3" id="KW-1185">Reference proteome</keyword>
<evidence type="ECO:0000313" key="2">
    <source>
        <dbReference type="EMBL" id="KAK3233586.1"/>
    </source>
</evidence>
<dbReference type="AlphaFoldDB" id="A0AAE0EM97"/>
<accession>A0AAE0EM97</accession>
<dbReference type="EMBL" id="LGRX02035674">
    <property type="protein sequence ID" value="KAK3233586.1"/>
    <property type="molecule type" value="Genomic_DNA"/>
</dbReference>
<comment type="caution">
    <text evidence="2">The sequence shown here is derived from an EMBL/GenBank/DDBJ whole genome shotgun (WGS) entry which is preliminary data.</text>
</comment>
<protein>
    <submittedName>
        <fullName evidence="2">Uncharacterized protein</fullName>
    </submittedName>
</protein>
<gene>
    <name evidence="2" type="ORF">CYMTET_56125</name>
</gene>
<evidence type="ECO:0000313" key="3">
    <source>
        <dbReference type="Proteomes" id="UP001190700"/>
    </source>
</evidence>
<feature type="region of interest" description="Disordered" evidence="1">
    <location>
        <begin position="35"/>
        <end position="67"/>
    </location>
</feature>
<name>A0AAE0EM97_9CHLO</name>